<dbReference type="AlphaFoldDB" id="A0A0F9HQK2"/>
<protein>
    <submittedName>
        <fullName evidence="1">Uncharacterized protein</fullName>
    </submittedName>
</protein>
<comment type="caution">
    <text evidence="1">The sequence shown here is derived from an EMBL/GenBank/DDBJ whole genome shotgun (WGS) entry which is preliminary data.</text>
</comment>
<sequence>MQTSNEYDVNAPVHGMLKVEGILALEKSRVVVEEELSVGDTVNWFQLPDGKLLISKDPNGVRIEKISPAYYHLEADVTLEEV</sequence>
<reference evidence="1" key="1">
    <citation type="journal article" date="2015" name="Nature">
        <title>Complex archaea that bridge the gap between prokaryotes and eukaryotes.</title>
        <authorList>
            <person name="Spang A."/>
            <person name="Saw J.H."/>
            <person name="Jorgensen S.L."/>
            <person name="Zaremba-Niedzwiedzka K."/>
            <person name="Martijn J."/>
            <person name="Lind A.E."/>
            <person name="van Eijk R."/>
            <person name="Schleper C."/>
            <person name="Guy L."/>
            <person name="Ettema T.J."/>
        </authorList>
    </citation>
    <scope>NUCLEOTIDE SEQUENCE</scope>
</reference>
<name>A0A0F9HQK2_9ZZZZ</name>
<accession>A0A0F9HQK2</accession>
<proteinExistence type="predicted"/>
<dbReference type="EMBL" id="LAZR01014409">
    <property type="protein sequence ID" value="KKM17626.1"/>
    <property type="molecule type" value="Genomic_DNA"/>
</dbReference>
<gene>
    <name evidence="1" type="ORF">LCGC14_1673920</name>
</gene>
<organism evidence="1">
    <name type="scientific">marine sediment metagenome</name>
    <dbReference type="NCBI Taxonomy" id="412755"/>
    <lineage>
        <taxon>unclassified sequences</taxon>
        <taxon>metagenomes</taxon>
        <taxon>ecological metagenomes</taxon>
    </lineage>
</organism>
<evidence type="ECO:0000313" key="1">
    <source>
        <dbReference type="EMBL" id="KKM17626.1"/>
    </source>
</evidence>